<dbReference type="AlphaFoldDB" id="A0A418R2B4"/>
<reference evidence="1 2" key="1">
    <citation type="submission" date="2019-01" db="EMBL/GenBank/DDBJ databases">
        <title>Hymenobacter humicola sp. nov., isolated from soils in Antarctica.</title>
        <authorList>
            <person name="Sedlacek I."/>
            <person name="Holochova P."/>
            <person name="Kralova S."/>
            <person name="Pantucek R."/>
            <person name="Stankova E."/>
            <person name="Vrbovska V."/>
            <person name="Kristofova L."/>
            <person name="Svec P."/>
            <person name="Busse H.-J."/>
        </authorList>
    </citation>
    <scope>NUCLEOTIDE SEQUENCE [LARGE SCALE GENOMIC DNA]</scope>
    <source>
        <strain evidence="1 2">CCM 8852</strain>
    </source>
</reference>
<dbReference type="EMBL" id="QYCN01000008">
    <property type="protein sequence ID" value="RIY11577.1"/>
    <property type="molecule type" value="Genomic_DNA"/>
</dbReference>
<dbReference type="SUPFAM" id="SSF49452">
    <property type="entry name" value="Starch-binding domain-like"/>
    <property type="match status" value="1"/>
</dbReference>
<dbReference type="Pfam" id="PF19765">
    <property type="entry name" value="DUF6252"/>
    <property type="match status" value="1"/>
</dbReference>
<dbReference type="GO" id="GO:0030246">
    <property type="term" value="F:carbohydrate binding"/>
    <property type="evidence" value="ECO:0007669"/>
    <property type="project" value="InterPro"/>
</dbReference>
<name>A0A418R2B4_9BACT</name>
<dbReference type="InterPro" id="IPR046219">
    <property type="entry name" value="DUF6252"/>
</dbReference>
<dbReference type="Proteomes" id="UP000284250">
    <property type="component" value="Unassembled WGS sequence"/>
</dbReference>
<dbReference type="InterPro" id="IPR013784">
    <property type="entry name" value="Carb-bd-like_fold"/>
</dbReference>
<comment type="caution">
    <text evidence="1">The sequence shown here is derived from an EMBL/GenBank/DDBJ whole genome shotgun (WGS) entry which is preliminary data.</text>
</comment>
<dbReference type="Gene3D" id="2.60.40.1120">
    <property type="entry name" value="Carboxypeptidase-like, regulatory domain"/>
    <property type="match status" value="1"/>
</dbReference>
<accession>A0A418R2B4</accession>
<evidence type="ECO:0000313" key="1">
    <source>
        <dbReference type="EMBL" id="RIY11577.1"/>
    </source>
</evidence>
<organism evidence="1 2">
    <name type="scientific">Hymenobacter rubripertinctus</name>
    <dbReference type="NCBI Taxonomy" id="2029981"/>
    <lineage>
        <taxon>Bacteria</taxon>
        <taxon>Pseudomonadati</taxon>
        <taxon>Bacteroidota</taxon>
        <taxon>Cytophagia</taxon>
        <taxon>Cytophagales</taxon>
        <taxon>Hymenobacteraceae</taxon>
        <taxon>Hymenobacter</taxon>
    </lineage>
</organism>
<gene>
    <name evidence="1" type="ORF">D0T11_07145</name>
</gene>
<proteinExistence type="predicted"/>
<sequence>MALAATVPLLSACGDKATDPVVATRTATLSGMVGPAGAAVAVTATAAGGQATRVAPDAGTGAYAFPGLPTGAYTLTFEPAPGYAAPAPATVTLGASGTNAGTTTLAALPAGITYRANGVAVSTTFYSTQVLSDSRIITVLADPGGPNERTIQLLLDGLVPVVGTYSLVTPENSARYTGPDAVPYSSNYIRTGSATEGTLVITVVNAATHRFSGTFRFVGNKVFGPASAPDTATITEGILTNLGY</sequence>
<keyword evidence="2" id="KW-1185">Reference proteome</keyword>
<protein>
    <submittedName>
        <fullName evidence="1">Uncharacterized protein</fullName>
    </submittedName>
</protein>
<evidence type="ECO:0000313" key="2">
    <source>
        <dbReference type="Proteomes" id="UP000284250"/>
    </source>
</evidence>